<reference evidence="9 10" key="1">
    <citation type="journal article" date="2016" name="Microbes Environ.">
        <title>Phylogenetically diverse aerobic anoxygenic phototrophic bacteria isolated from epilithic biofilms in Tama river, Japan.</title>
        <authorList>
            <person name="Hirose S."/>
            <person name="Matsuura K."/>
            <person name="Haruta S."/>
        </authorList>
    </citation>
    <scope>NUCLEOTIDE SEQUENCE [LARGE SCALE GENOMIC DNA]</scope>
    <source>
        <strain evidence="9 10">S08</strain>
    </source>
</reference>
<keyword evidence="10" id="KW-1185">Reference proteome</keyword>
<gene>
    <name evidence="6 9" type="primary">mnmE</name>
    <name evidence="6" type="synonym">trmE</name>
    <name evidence="9" type="ORF">Rmf_50580</name>
</gene>
<dbReference type="InterPro" id="IPR031168">
    <property type="entry name" value="G_TrmE"/>
</dbReference>
<dbReference type="EMBL" id="AP025637">
    <property type="protein sequence ID" value="BDG75129.1"/>
    <property type="molecule type" value="Genomic_DNA"/>
</dbReference>
<feature type="domain" description="TrmE-type G" evidence="8">
    <location>
        <begin position="217"/>
        <end position="366"/>
    </location>
</feature>
<dbReference type="Pfam" id="PF01926">
    <property type="entry name" value="MMR_HSR1"/>
    <property type="match status" value="1"/>
</dbReference>
<feature type="binding site" evidence="6">
    <location>
        <position position="440"/>
    </location>
    <ligand>
        <name>(6S)-5-formyl-5,6,7,8-tetrahydrofolate</name>
        <dbReference type="ChEBI" id="CHEBI:57457"/>
    </ligand>
</feature>
<sequence length="440" mass="45516">MEHRQDTIFALASGGGRGAIAVVRLSGPGCGDVLRRVAGGLPQARQASLRRLRAPGSGEVLDQALVLWFPAPASYTGEDCAELHLHGGPAVIAAVSEALAVLGARPAEPGEFTRRAFLNNRMDLTAAEGIADLIAAETEAQRRQALRQADGALARLLEGWAARLMRLLAHQEAAIEFADDDLPSDLGDRARAGAAALKAEIATHLADGGQGERLREGVVVAILGAPNAGKSSLLNTLAGREAAIVSARAGTTRDVVEVRLVLAGVPVTLADTAGLRDAGDEIEQEGIRRARRRAGEADLVLAVFAANEAPDAATLEWAARGAVVVANKVDLALAPAGIAGVAPLAVSALTGEGLQALRERLEAEARRLAGAGDAAMLTRPRHRAALTEAAAWLAEAEAAPLPELVSEALRAALRALGRVTGRVGVEDVLDIVFGEFCIGK</sequence>
<keyword evidence="6" id="KW-0460">Magnesium</keyword>
<dbReference type="InterPro" id="IPR004520">
    <property type="entry name" value="GTPase_MnmE"/>
</dbReference>
<dbReference type="HAMAP" id="MF_00379">
    <property type="entry name" value="GTPase_MnmE"/>
    <property type="match status" value="1"/>
</dbReference>
<dbReference type="RefSeq" id="WP_244457219.1">
    <property type="nucleotide sequence ID" value="NZ_AP025637.1"/>
</dbReference>
<evidence type="ECO:0000256" key="6">
    <source>
        <dbReference type="HAMAP-Rule" id="MF_00379"/>
    </source>
</evidence>
<evidence type="ECO:0000313" key="9">
    <source>
        <dbReference type="EMBL" id="BDG75129.1"/>
    </source>
</evidence>
<comment type="similarity">
    <text evidence="1 6 7">Belongs to the TRAFAC class TrmE-Era-EngA-EngB-Septin-like GTPase superfamily. TrmE GTPase family.</text>
</comment>
<name>A0ABM7YAN4_9PROT</name>
<dbReference type="SUPFAM" id="SSF52540">
    <property type="entry name" value="P-loop containing nucleoside triphosphate hydrolases"/>
    <property type="match status" value="1"/>
</dbReference>
<evidence type="ECO:0000256" key="4">
    <source>
        <dbReference type="ARBA" id="ARBA00022958"/>
    </source>
</evidence>
<dbReference type="CDD" id="cd04164">
    <property type="entry name" value="trmE"/>
    <property type="match status" value="1"/>
</dbReference>
<evidence type="ECO:0000256" key="1">
    <source>
        <dbReference type="ARBA" id="ARBA00011043"/>
    </source>
</evidence>
<keyword evidence="4 6" id="KW-0630">Potassium</keyword>
<feature type="binding site" evidence="6">
    <location>
        <position position="121"/>
    </location>
    <ligand>
        <name>(6S)-5-formyl-5,6,7,8-tetrahydrofolate</name>
        <dbReference type="ChEBI" id="CHEBI:57457"/>
    </ligand>
</feature>
<organism evidence="9 10">
    <name type="scientific">Roseomonas fluvialis</name>
    <dbReference type="NCBI Taxonomy" id="1750527"/>
    <lineage>
        <taxon>Bacteria</taxon>
        <taxon>Pseudomonadati</taxon>
        <taxon>Pseudomonadota</taxon>
        <taxon>Alphaproteobacteria</taxon>
        <taxon>Acetobacterales</taxon>
        <taxon>Roseomonadaceae</taxon>
        <taxon>Roseomonas</taxon>
    </lineage>
</organism>
<evidence type="ECO:0000256" key="3">
    <source>
        <dbReference type="ARBA" id="ARBA00022741"/>
    </source>
</evidence>
<evidence type="ECO:0000256" key="5">
    <source>
        <dbReference type="ARBA" id="ARBA00023134"/>
    </source>
</evidence>
<feature type="binding site" evidence="6">
    <location>
        <begin position="227"/>
        <end position="232"/>
    </location>
    <ligand>
        <name>GTP</name>
        <dbReference type="ChEBI" id="CHEBI:37565"/>
    </ligand>
</feature>
<feature type="binding site" evidence="6">
    <location>
        <position position="24"/>
    </location>
    <ligand>
        <name>(6S)-5-formyl-5,6,7,8-tetrahydrofolate</name>
        <dbReference type="ChEBI" id="CHEBI:57457"/>
    </ligand>
</feature>
<feature type="binding site" evidence="6">
    <location>
        <position position="252"/>
    </location>
    <ligand>
        <name>Mg(2+)</name>
        <dbReference type="ChEBI" id="CHEBI:18420"/>
    </ligand>
</feature>
<dbReference type="Proteomes" id="UP000831327">
    <property type="component" value="Chromosome"/>
</dbReference>
<dbReference type="InterPro" id="IPR018948">
    <property type="entry name" value="GTP-bd_TrmE_N"/>
</dbReference>
<dbReference type="InterPro" id="IPR006073">
    <property type="entry name" value="GTP-bd"/>
</dbReference>
<dbReference type="Gene3D" id="3.40.50.300">
    <property type="entry name" value="P-loop containing nucleotide triphosphate hydrolases"/>
    <property type="match status" value="1"/>
</dbReference>
<dbReference type="InterPro" id="IPR027266">
    <property type="entry name" value="TrmE/GcvT-like"/>
</dbReference>
<dbReference type="PANTHER" id="PTHR42714:SF2">
    <property type="entry name" value="TRNA MODIFICATION GTPASE GTPBP3, MITOCHONDRIAL"/>
    <property type="match status" value="1"/>
</dbReference>
<keyword evidence="2 6" id="KW-0819">tRNA processing</keyword>
<comment type="subcellular location">
    <subcellularLocation>
        <location evidence="6">Cytoplasm</location>
    </subcellularLocation>
</comment>
<feature type="binding site" evidence="6">
    <location>
        <begin position="246"/>
        <end position="252"/>
    </location>
    <ligand>
        <name>GTP</name>
        <dbReference type="ChEBI" id="CHEBI:37565"/>
    </ligand>
</feature>
<keyword evidence="6" id="KW-0378">Hydrolase</keyword>
<feature type="binding site" evidence="6">
    <location>
        <begin position="271"/>
        <end position="274"/>
    </location>
    <ligand>
        <name>GTP</name>
        <dbReference type="ChEBI" id="CHEBI:37565"/>
    </ligand>
</feature>
<dbReference type="Pfam" id="PF12631">
    <property type="entry name" value="MnmE_helical"/>
    <property type="match status" value="1"/>
</dbReference>
<dbReference type="InterPro" id="IPR027368">
    <property type="entry name" value="MnmE_dom2"/>
</dbReference>
<feature type="binding site" evidence="6">
    <location>
        <position position="82"/>
    </location>
    <ligand>
        <name>(6S)-5-formyl-5,6,7,8-tetrahydrofolate</name>
        <dbReference type="ChEBI" id="CHEBI:57457"/>
    </ligand>
</feature>
<keyword evidence="5 6" id="KW-0342">GTP-binding</keyword>
<dbReference type="CDD" id="cd14858">
    <property type="entry name" value="TrmE_N"/>
    <property type="match status" value="1"/>
</dbReference>
<dbReference type="Gene3D" id="1.20.120.430">
    <property type="entry name" value="tRNA modification GTPase MnmE domain 2"/>
    <property type="match status" value="1"/>
</dbReference>
<dbReference type="InterPro" id="IPR025867">
    <property type="entry name" value="MnmE_helical"/>
</dbReference>
<dbReference type="PROSITE" id="PS51709">
    <property type="entry name" value="G_TRME"/>
    <property type="match status" value="1"/>
</dbReference>
<comment type="subunit">
    <text evidence="6">Homodimer. Heterotetramer of two MnmE and two MnmG subunits.</text>
</comment>
<comment type="caution">
    <text evidence="6">Lacks conserved residue(s) required for the propagation of feature annotation.</text>
</comment>
<dbReference type="InterPro" id="IPR005225">
    <property type="entry name" value="Small_GTP-bd"/>
</dbReference>
<evidence type="ECO:0000313" key="10">
    <source>
        <dbReference type="Proteomes" id="UP000831327"/>
    </source>
</evidence>
<accession>A0ABM7YAN4</accession>
<dbReference type="EC" id="3.6.-.-" evidence="6"/>
<comment type="function">
    <text evidence="6">Exhibits a very high intrinsic GTPase hydrolysis rate. Involved in the addition of a carboxymethylaminomethyl (cmnm) group at the wobble position (U34) of certain tRNAs, forming tRNA-cmnm(5)s(2)U34.</text>
</comment>
<dbReference type="PANTHER" id="PTHR42714">
    <property type="entry name" value="TRNA MODIFICATION GTPASE GTPBP3"/>
    <property type="match status" value="1"/>
</dbReference>
<proteinExistence type="inferred from homology"/>
<dbReference type="NCBIfam" id="NF003661">
    <property type="entry name" value="PRK05291.1-3"/>
    <property type="match status" value="1"/>
</dbReference>
<keyword evidence="6" id="KW-0963">Cytoplasm</keyword>
<protein>
    <recommendedName>
        <fullName evidence="6">tRNA modification GTPase MnmE</fullName>
        <ecNumber evidence="6">3.6.-.-</ecNumber>
    </recommendedName>
</protein>
<keyword evidence="6" id="KW-0479">Metal-binding</keyword>
<feature type="binding site" evidence="6">
    <location>
        <position position="231"/>
    </location>
    <ligand>
        <name>Mg(2+)</name>
        <dbReference type="ChEBI" id="CHEBI:18420"/>
    </ligand>
</feature>
<dbReference type="InterPro" id="IPR027417">
    <property type="entry name" value="P-loop_NTPase"/>
</dbReference>
<evidence type="ECO:0000256" key="2">
    <source>
        <dbReference type="ARBA" id="ARBA00022694"/>
    </source>
</evidence>
<dbReference type="NCBIfam" id="TIGR00450">
    <property type="entry name" value="mnmE_trmE_thdF"/>
    <property type="match status" value="1"/>
</dbReference>
<comment type="cofactor">
    <cofactor evidence="6">
        <name>K(+)</name>
        <dbReference type="ChEBI" id="CHEBI:29103"/>
    </cofactor>
    <text evidence="6">Binds 1 potassium ion per subunit.</text>
</comment>
<evidence type="ECO:0000259" key="8">
    <source>
        <dbReference type="PROSITE" id="PS51709"/>
    </source>
</evidence>
<dbReference type="NCBIfam" id="TIGR00231">
    <property type="entry name" value="small_GTP"/>
    <property type="match status" value="1"/>
</dbReference>
<dbReference type="Pfam" id="PF10396">
    <property type="entry name" value="TrmE_N"/>
    <property type="match status" value="1"/>
</dbReference>
<evidence type="ECO:0000256" key="7">
    <source>
        <dbReference type="RuleBase" id="RU003313"/>
    </source>
</evidence>
<keyword evidence="3 6" id="KW-0547">Nucleotide-binding</keyword>
<dbReference type="Gene3D" id="3.30.1360.120">
    <property type="entry name" value="Probable tRNA modification gtpase trme, domain 1"/>
    <property type="match status" value="1"/>
</dbReference>